<dbReference type="EMBL" id="DF838481">
    <property type="protein sequence ID" value="GAT43030.1"/>
    <property type="molecule type" value="Genomic_DNA"/>
</dbReference>
<feature type="region of interest" description="Disordered" evidence="1">
    <location>
        <begin position="43"/>
        <end position="107"/>
    </location>
</feature>
<organism evidence="2 3">
    <name type="scientific">Mycena chlorophos</name>
    <name type="common">Agaric fungus</name>
    <name type="synonym">Agaricus chlorophos</name>
    <dbReference type="NCBI Taxonomy" id="658473"/>
    <lineage>
        <taxon>Eukaryota</taxon>
        <taxon>Fungi</taxon>
        <taxon>Dikarya</taxon>
        <taxon>Basidiomycota</taxon>
        <taxon>Agaricomycotina</taxon>
        <taxon>Agaricomycetes</taxon>
        <taxon>Agaricomycetidae</taxon>
        <taxon>Agaricales</taxon>
        <taxon>Marasmiineae</taxon>
        <taxon>Mycenaceae</taxon>
        <taxon>Mycena</taxon>
    </lineage>
</organism>
<protein>
    <submittedName>
        <fullName evidence="2">Uncharacterized protein</fullName>
    </submittedName>
</protein>
<dbReference type="Proteomes" id="UP000815677">
    <property type="component" value="Unassembled WGS sequence"/>
</dbReference>
<reference evidence="2" key="1">
    <citation type="submission" date="2014-09" db="EMBL/GenBank/DDBJ databases">
        <title>Genome sequence of the luminous mushroom Mycena chlorophos for searching fungal bioluminescence genes.</title>
        <authorList>
            <person name="Tanaka Y."/>
            <person name="Kasuga D."/>
            <person name="Oba Y."/>
            <person name="Hase S."/>
            <person name="Sato K."/>
            <person name="Oba Y."/>
            <person name="Sakakibara Y."/>
        </authorList>
    </citation>
    <scope>NUCLEOTIDE SEQUENCE</scope>
</reference>
<feature type="compositionally biased region" description="Polar residues" evidence="1">
    <location>
        <begin position="43"/>
        <end position="56"/>
    </location>
</feature>
<accession>A0ABQ0KW21</accession>
<proteinExistence type="predicted"/>
<name>A0ABQ0KW21_MYCCL</name>
<keyword evidence="3" id="KW-1185">Reference proteome</keyword>
<sequence length="107" mass="11424">MYVDRQRTTTGFALSKLFNNNQARTVQFRGTLTWKYDLDEAPSTSTVLGVGQTSRGSLGENDSRRSHSPEAGPTSATTSTAAKSTKKKIAAAPNNLSGVDSTSGVRR</sequence>
<evidence type="ECO:0000256" key="1">
    <source>
        <dbReference type="SAM" id="MobiDB-lite"/>
    </source>
</evidence>
<evidence type="ECO:0000313" key="3">
    <source>
        <dbReference type="Proteomes" id="UP000815677"/>
    </source>
</evidence>
<feature type="compositionally biased region" description="Low complexity" evidence="1">
    <location>
        <begin position="74"/>
        <end position="83"/>
    </location>
</feature>
<gene>
    <name evidence="2" type="ORF">MCHLO_00723</name>
</gene>
<feature type="compositionally biased region" description="Polar residues" evidence="1">
    <location>
        <begin position="94"/>
        <end position="107"/>
    </location>
</feature>
<evidence type="ECO:0000313" key="2">
    <source>
        <dbReference type="EMBL" id="GAT43030.1"/>
    </source>
</evidence>